<keyword evidence="2" id="KW-1185">Reference proteome</keyword>
<reference evidence="1 2" key="1">
    <citation type="submission" date="2018-04" db="EMBL/GenBank/DDBJ databases">
        <authorList>
            <person name="Go L.Y."/>
            <person name="Mitchell J.A."/>
        </authorList>
    </citation>
    <scope>NUCLEOTIDE SEQUENCE [LARGE SCALE GENOMIC DNA]</scope>
</reference>
<organism evidence="1 2">
    <name type="scientific">Erwinia phage vB_EamM_Alexandra</name>
    <dbReference type="NCBI Taxonomy" id="2201424"/>
    <lineage>
        <taxon>Viruses</taxon>
        <taxon>Duplodnaviria</taxon>
        <taxon>Heunggongvirae</taxon>
        <taxon>Uroviricota</taxon>
        <taxon>Caudoviricetes</taxon>
        <taxon>Alexandravirus</taxon>
        <taxon>Alexandravirus alexandra</taxon>
    </lineage>
</organism>
<evidence type="ECO:0000313" key="2">
    <source>
        <dbReference type="Proteomes" id="UP000251795"/>
    </source>
</evidence>
<dbReference type="EMBL" id="MH248138">
    <property type="protein sequence ID" value="AWY08573.1"/>
    <property type="molecule type" value="Genomic_DNA"/>
</dbReference>
<accession>A0A2Z4QF18</accession>
<dbReference type="Proteomes" id="UP000251795">
    <property type="component" value="Segment"/>
</dbReference>
<name>A0A2Z4QF18_9CAUD</name>
<protein>
    <submittedName>
        <fullName evidence="1">Uncharacterized protein</fullName>
    </submittedName>
</protein>
<evidence type="ECO:0000313" key="1">
    <source>
        <dbReference type="EMBL" id="AWY08573.1"/>
    </source>
</evidence>
<proteinExistence type="predicted"/>
<gene>
    <name evidence="1" type="ORF">Alexandra_322</name>
</gene>
<sequence>MKKKTVLVLNRIALIMNDDMVQKFGELANENRERASDLNIIMLSKMQQAVNLALANENPEACCRADIAWTECGLISTSGFFVIATTADDEVTNHFEDHDYLNHLRSIERIALESGFKLQVEPIRALSPFDKTEIPASMK</sequence>